<dbReference type="GO" id="GO:0030170">
    <property type="term" value="F:pyridoxal phosphate binding"/>
    <property type="evidence" value="ECO:0007669"/>
    <property type="project" value="InterPro"/>
</dbReference>
<dbReference type="PIRSF" id="PIRSF000521">
    <property type="entry name" value="Transaminase_4ab_Lys_Orn"/>
    <property type="match status" value="1"/>
</dbReference>
<feature type="binding site" evidence="5">
    <location>
        <position position="125"/>
    </location>
    <ligand>
        <name>N(2)-acetyl-L-ornithine</name>
        <dbReference type="ChEBI" id="CHEBI:57805"/>
    </ligand>
</feature>
<keyword evidence="7" id="KW-1185">Reference proteome</keyword>
<comment type="similarity">
    <text evidence="5">Belongs to the class-III pyridoxal-phosphate-dependent aminotransferase family. ArgD subfamily.</text>
</comment>
<comment type="subunit">
    <text evidence="5">Homodimer.</text>
</comment>
<dbReference type="AlphaFoldDB" id="A0A920BUF8"/>
<comment type="pathway">
    <text evidence="5">Amino-acid biosynthesis; L-arginine biosynthesis; N(2)-acetyl-L-ornithine from L-glutamate: step 4/4.</text>
</comment>
<dbReference type="InterPro" id="IPR015421">
    <property type="entry name" value="PyrdxlP-dep_Trfase_major"/>
</dbReference>
<comment type="cofactor">
    <cofactor evidence="5">
        <name>pyridoxal 5'-phosphate</name>
        <dbReference type="ChEBI" id="CHEBI:597326"/>
    </cofactor>
    <text evidence="5">Binds 1 pyridoxal phosphate per subunit.</text>
</comment>
<accession>A0A920BUF8</accession>
<evidence type="ECO:0000313" key="6">
    <source>
        <dbReference type="EMBL" id="GIN62944.1"/>
    </source>
</evidence>
<dbReference type="NCBIfam" id="TIGR00707">
    <property type="entry name" value="argD"/>
    <property type="match status" value="1"/>
</dbReference>
<dbReference type="InterPro" id="IPR049704">
    <property type="entry name" value="Aminotrans_3_PPA_site"/>
</dbReference>
<feature type="binding site" evidence="5">
    <location>
        <position position="264"/>
    </location>
    <ligand>
        <name>N(2)-acetyl-L-ornithine</name>
        <dbReference type="ChEBI" id="CHEBI:57805"/>
    </ligand>
</feature>
<protein>
    <recommendedName>
        <fullName evidence="5">Acetylornithine aminotransferase</fullName>
        <shortName evidence="5">ACOAT</shortName>
        <ecNumber evidence="5">2.6.1.11</ecNumber>
    </recommendedName>
</protein>
<dbReference type="Gene3D" id="3.40.640.10">
    <property type="entry name" value="Type I PLP-dependent aspartate aminotransferase-like (Major domain)"/>
    <property type="match status" value="1"/>
</dbReference>
<dbReference type="EMBL" id="BORC01000004">
    <property type="protein sequence ID" value="GIN62944.1"/>
    <property type="molecule type" value="Genomic_DNA"/>
</dbReference>
<dbReference type="CDD" id="cd00610">
    <property type="entry name" value="OAT_like"/>
    <property type="match status" value="1"/>
</dbReference>
<comment type="caution">
    <text evidence="6">The sequence shown here is derived from an EMBL/GenBank/DDBJ whole genome shotgun (WGS) entry which is preliminary data.</text>
</comment>
<dbReference type="InterPro" id="IPR015424">
    <property type="entry name" value="PyrdxlP-dep_Trfase"/>
</dbReference>
<dbReference type="HAMAP" id="MF_01107">
    <property type="entry name" value="ArgD_aminotrans_3"/>
    <property type="match status" value="1"/>
</dbReference>
<evidence type="ECO:0000313" key="7">
    <source>
        <dbReference type="Proteomes" id="UP000682111"/>
    </source>
</evidence>
<evidence type="ECO:0000256" key="5">
    <source>
        <dbReference type="HAMAP-Rule" id="MF_01107"/>
    </source>
</evidence>
<keyword evidence="2 5" id="KW-0028">Amino-acid biosynthesis</keyword>
<dbReference type="Pfam" id="PF00202">
    <property type="entry name" value="Aminotran_3"/>
    <property type="match status" value="1"/>
</dbReference>
<organism evidence="6 7">
    <name type="scientific">Robertmurraya siralis</name>
    <dbReference type="NCBI Taxonomy" id="77777"/>
    <lineage>
        <taxon>Bacteria</taxon>
        <taxon>Bacillati</taxon>
        <taxon>Bacillota</taxon>
        <taxon>Bacilli</taxon>
        <taxon>Bacillales</taxon>
        <taxon>Bacillaceae</taxon>
        <taxon>Robertmurraya</taxon>
    </lineage>
</organism>
<dbReference type="EC" id="2.6.1.11" evidence="5"/>
<reference evidence="6" key="1">
    <citation type="submission" date="2021-03" db="EMBL/GenBank/DDBJ databases">
        <title>Antimicrobial resistance genes in bacteria isolated from Japanese honey, and their potential for conferring macrolide and lincosamide resistance in the American foulbrood pathogen Paenibacillus larvae.</title>
        <authorList>
            <person name="Okamoto M."/>
            <person name="Kumagai M."/>
            <person name="Kanamori H."/>
            <person name="Takamatsu D."/>
        </authorList>
    </citation>
    <scope>NUCLEOTIDE SEQUENCE</scope>
    <source>
        <strain evidence="6">J27TS8</strain>
    </source>
</reference>
<feature type="binding site" evidence="5">
    <location>
        <begin position="95"/>
        <end position="96"/>
    </location>
    <ligand>
        <name>pyridoxal 5'-phosphate</name>
        <dbReference type="ChEBI" id="CHEBI:597326"/>
    </ligand>
</feature>
<dbReference type="Gene3D" id="3.90.1150.10">
    <property type="entry name" value="Aspartate Aminotransferase, domain 1"/>
    <property type="match status" value="1"/>
</dbReference>
<name>A0A920BUF8_9BACI</name>
<dbReference type="PANTHER" id="PTHR11986">
    <property type="entry name" value="AMINOTRANSFERASE CLASS III"/>
    <property type="match status" value="1"/>
</dbReference>
<feature type="binding site" evidence="5">
    <location>
        <begin position="207"/>
        <end position="210"/>
    </location>
    <ligand>
        <name>pyridoxal 5'-phosphate</name>
        <dbReference type="ChEBI" id="CHEBI:597326"/>
    </ligand>
</feature>
<proteinExistence type="inferred from homology"/>
<dbReference type="SUPFAM" id="SSF53383">
    <property type="entry name" value="PLP-dependent transferases"/>
    <property type="match status" value="1"/>
</dbReference>
<dbReference type="Proteomes" id="UP000682111">
    <property type="component" value="Unassembled WGS sequence"/>
</dbReference>
<dbReference type="FunFam" id="3.40.640.10:FF:000004">
    <property type="entry name" value="Acetylornithine aminotransferase"/>
    <property type="match status" value="1"/>
</dbReference>
<evidence type="ECO:0000256" key="4">
    <source>
        <dbReference type="ARBA" id="ARBA00022898"/>
    </source>
</evidence>
<dbReference type="RefSeq" id="WP_137742673.1">
    <property type="nucleotide sequence ID" value="NZ_BORC01000004.1"/>
</dbReference>
<dbReference type="InterPro" id="IPR015422">
    <property type="entry name" value="PyrdxlP-dep_Trfase_small"/>
</dbReference>
<dbReference type="InterPro" id="IPR005814">
    <property type="entry name" value="Aminotrans_3"/>
</dbReference>
<dbReference type="PANTHER" id="PTHR11986:SF79">
    <property type="entry name" value="ACETYLORNITHINE AMINOTRANSFERASE, MITOCHONDRIAL"/>
    <property type="match status" value="1"/>
</dbReference>
<comment type="miscellaneous">
    <text evidence="5">May also have succinyldiaminopimelate aminotransferase activity, thus carrying out the corresponding step in lysine biosynthesis.</text>
</comment>
<gene>
    <name evidence="5 6" type="primary">argD</name>
    <name evidence="6" type="ORF">J27TS8_29370</name>
</gene>
<comment type="subcellular location">
    <subcellularLocation>
        <location evidence="5">Cytoplasm</location>
    </subcellularLocation>
</comment>
<sequence>MSYLFPTYARWDVEPVDAAGSYLTDSEGKQYLDFTSGIGVCNLGHRPRVVKEAIEHQLNRFWHVSNLFASGEQEKAAKKLATAAEMDAVFFANSGAEANEAAIKLARKATGKPKIITFKKSFHGRTFATMSATGQDKIKSGYGPMLEKFSYATYNDIDSVKEIFTDDVAAVMLEIIQGEGGVHVGDKSFLQAVEKLCHEKNALLIVDEIQTGIGRTGRPFAFQHFSLNPDIVTSAKGLGSGVPIGAVLGKESLKAFFGPGSHGSTFGGNPISIAAANATMNIIFDEVFLKEVEHKGDYLISQLAKFFQSNTLVKEVRGKGLMIGIEFKQSIQAILQELRTEGVLALPAGENVLRLLPPLTATIHEIDEFLIHLKKVVEAIAEPVVKA</sequence>
<keyword evidence="4 5" id="KW-0663">Pyridoxal phosphate</keyword>
<dbReference type="OrthoDB" id="9807885at2"/>
<dbReference type="GO" id="GO:0003992">
    <property type="term" value="F:N2-acetyl-L-ornithine:2-oxoglutarate 5-aminotransferase activity"/>
    <property type="evidence" value="ECO:0007669"/>
    <property type="project" value="UniProtKB-UniRule"/>
</dbReference>
<dbReference type="GO" id="GO:0005737">
    <property type="term" value="C:cytoplasm"/>
    <property type="evidence" value="ECO:0007669"/>
    <property type="project" value="UniProtKB-SubCell"/>
</dbReference>
<evidence type="ECO:0000256" key="2">
    <source>
        <dbReference type="ARBA" id="ARBA00022605"/>
    </source>
</evidence>
<keyword evidence="1 5" id="KW-0032">Aminotransferase</keyword>
<dbReference type="NCBIfam" id="NF002325">
    <property type="entry name" value="PRK01278.1"/>
    <property type="match status" value="1"/>
</dbReference>
<evidence type="ECO:0000256" key="3">
    <source>
        <dbReference type="ARBA" id="ARBA00022679"/>
    </source>
</evidence>
<dbReference type="NCBIfam" id="NF002797">
    <property type="entry name" value="PRK02936.1"/>
    <property type="match status" value="1"/>
</dbReference>
<keyword evidence="3 5" id="KW-0808">Transferase</keyword>
<evidence type="ECO:0000256" key="1">
    <source>
        <dbReference type="ARBA" id="ARBA00022576"/>
    </source>
</evidence>
<feature type="binding site" evidence="5">
    <location>
        <position position="265"/>
    </location>
    <ligand>
        <name>pyridoxal 5'-phosphate</name>
        <dbReference type="ChEBI" id="CHEBI:597326"/>
    </ligand>
</feature>
<feature type="modified residue" description="N6-(pyridoxal phosphate)lysine" evidence="5">
    <location>
        <position position="236"/>
    </location>
</feature>
<keyword evidence="5" id="KW-0055">Arginine biosynthesis</keyword>
<dbReference type="PROSITE" id="PS00600">
    <property type="entry name" value="AA_TRANSFER_CLASS_3"/>
    <property type="match status" value="1"/>
</dbReference>
<dbReference type="InterPro" id="IPR004636">
    <property type="entry name" value="AcOrn/SuccOrn_fam"/>
</dbReference>
<feature type="binding site" evidence="5">
    <location>
        <position position="122"/>
    </location>
    <ligand>
        <name>pyridoxal 5'-phosphate</name>
        <dbReference type="ChEBI" id="CHEBI:597326"/>
    </ligand>
</feature>
<comment type="catalytic activity">
    <reaction evidence="5">
        <text>N(2)-acetyl-L-ornithine + 2-oxoglutarate = N-acetyl-L-glutamate 5-semialdehyde + L-glutamate</text>
        <dbReference type="Rhea" id="RHEA:18049"/>
        <dbReference type="ChEBI" id="CHEBI:16810"/>
        <dbReference type="ChEBI" id="CHEBI:29123"/>
        <dbReference type="ChEBI" id="CHEBI:29985"/>
        <dbReference type="ChEBI" id="CHEBI:57805"/>
        <dbReference type="EC" id="2.6.1.11"/>
    </reaction>
</comment>
<dbReference type="InterPro" id="IPR050103">
    <property type="entry name" value="Class-III_PLP-dep_AT"/>
</dbReference>
<dbReference type="GO" id="GO:0042802">
    <property type="term" value="F:identical protein binding"/>
    <property type="evidence" value="ECO:0007669"/>
    <property type="project" value="TreeGrafter"/>
</dbReference>
<keyword evidence="5" id="KW-0963">Cytoplasm</keyword>
<dbReference type="GO" id="GO:0006526">
    <property type="term" value="P:L-arginine biosynthetic process"/>
    <property type="evidence" value="ECO:0007669"/>
    <property type="project" value="UniProtKB-UniRule"/>
</dbReference>